<feature type="transmembrane region" description="Helical" evidence="9">
    <location>
        <begin position="34"/>
        <end position="56"/>
    </location>
</feature>
<keyword evidence="5 9" id="KW-0812">Transmembrane</keyword>
<dbReference type="Pfam" id="PF00999">
    <property type="entry name" value="Na_H_Exchanger"/>
    <property type="match status" value="1"/>
</dbReference>
<dbReference type="STRING" id="1433126.BN938_1226"/>
<dbReference type="EMBL" id="HG934468">
    <property type="protein sequence ID" value="CDN31320.1"/>
    <property type="molecule type" value="Genomic_DNA"/>
</dbReference>
<gene>
    <name evidence="11" type="ORF">BN938_1226</name>
</gene>
<sequence>MNSSIPIALVSIGLLVFLSHLFASLFSKKMVPDVLLLIIVGVALGPITGVLSPANFGTVGPVFTTITLVVILFEGGTSMSLQTLKKVWKSTMSLTMSSLIVLVAAVTAIAYFFFDFSLLASLTLGAIMGGTSSAVVIPIVSKLKIGEETKTVLILESALTDVFCIVLALACIQTFIEGEINIGITIGTVISSFVLAIIIGVFGGLIWSNIITRIRNIQNSIFTTPAFVFVMYGVSELLGFNGAISALSFGITMANLDNFTSFIFRKLMGGEPHKLNDTELVFLREITFLLKTFFFVYIGISIVYDDTQSLLLGGVVTVVLYVIRLFIAKYRSPQSATLMDKSIISMISPKGLAAAVLATIPAMAGMPEGAAIKNITYAVVFFSIILTSLLIIANNKSRTLQNLYAAFFSYNFTKKQSLPTNNEKREDINS</sequence>
<dbReference type="InterPro" id="IPR006153">
    <property type="entry name" value="Cation/H_exchanger_TM"/>
</dbReference>
<dbReference type="GO" id="GO:0005886">
    <property type="term" value="C:plasma membrane"/>
    <property type="evidence" value="ECO:0007669"/>
    <property type="project" value="UniProtKB-SubCell"/>
</dbReference>
<organism evidence="11 12">
    <name type="scientific">Mucinivorans hirudinis</name>
    <dbReference type="NCBI Taxonomy" id="1433126"/>
    <lineage>
        <taxon>Bacteria</taxon>
        <taxon>Pseudomonadati</taxon>
        <taxon>Bacteroidota</taxon>
        <taxon>Bacteroidia</taxon>
        <taxon>Bacteroidales</taxon>
        <taxon>Rikenellaceae</taxon>
        <taxon>Mucinivorans</taxon>
    </lineage>
</organism>
<protein>
    <submittedName>
        <fullName evidence="11">Sodium/hydrogen exchanger</fullName>
    </submittedName>
</protein>
<dbReference type="PANTHER" id="PTHR32507">
    <property type="entry name" value="NA(+)/H(+) ANTIPORTER 1"/>
    <property type="match status" value="1"/>
</dbReference>
<dbReference type="PANTHER" id="PTHR32507:SF0">
    <property type="entry name" value="NA(+)_H(+) ANTIPORTER 2-RELATED"/>
    <property type="match status" value="1"/>
</dbReference>
<dbReference type="GO" id="GO:1902600">
    <property type="term" value="P:proton transmembrane transport"/>
    <property type="evidence" value="ECO:0007669"/>
    <property type="project" value="InterPro"/>
</dbReference>
<evidence type="ECO:0000259" key="10">
    <source>
        <dbReference type="Pfam" id="PF00999"/>
    </source>
</evidence>
<feature type="transmembrane region" description="Helical" evidence="9">
    <location>
        <begin position="219"/>
        <end position="238"/>
    </location>
</feature>
<dbReference type="InterPro" id="IPR038770">
    <property type="entry name" value="Na+/solute_symporter_sf"/>
</dbReference>
<evidence type="ECO:0000256" key="8">
    <source>
        <dbReference type="ARBA" id="ARBA00023136"/>
    </source>
</evidence>
<feature type="transmembrane region" description="Helical" evidence="9">
    <location>
        <begin position="6"/>
        <end position="27"/>
    </location>
</feature>
<feature type="transmembrane region" description="Helical" evidence="9">
    <location>
        <begin position="310"/>
        <end position="330"/>
    </location>
</feature>
<dbReference type="Proteomes" id="UP000027616">
    <property type="component" value="Chromosome I"/>
</dbReference>
<feature type="domain" description="Cation/H+ exchanger transmembrane" evidence="10">
    <location>
        <begin position="18"/>
        <end position="390"/>
    </location>
</feature>
<evidence type="ECO:0000256" key="1">
    <source>
        <dbReference type="ARBA" id="ARBA00004651"/>
    </source>
</evidence>
<evidence type="ECO:0000256" key="2">
    <source>
        <dbReference type="ARBA" id="ARBA00022448"/>
    </source>
</evidence>
<feature type="transmembrane region" description="Helical" evidence="9">
    <location>
        <begin position="62"/>
        <end position="81"/>
    </location>
</feature>
<dbReference type="eggNOG" id="COG0025">
    <property type="taxonomic scope" value="Bacteria"/>
</dbReference>
<reference evidence="11 12" key="1">
    <citation type="journal article" date="2015" name="Genome Announc.">
        <title>Complete Genome Sequence of the Novel Leech Symbiont Mucinivorans hirudinis M3T.</title>
        <authorList>
            <person name="Nelson M.C."/>
            <person name="Bomar L."/>
            <person name="Graf J."/>
        </authorList>
    </citation>
    <scope>NUCLEOTIDE SEQUENCE [LARGE SCALE GENOMIC DNA]</scope>
    <source>
        <strain evidence="12">M3</strain>
    </source>
</reference>
<dbReference type="OrthoDB" id="597874at2"/>
<keyword evidence="12" id="KW-1185">Reference proteome</keyword>
<evidence type="ECO:0000256" key="6">
    <source>
        <dbReference type="ARBA" id="ARBA00022989"/>
    </source>
</evidence>
<evidence type="ECO:0000256" key="7">
    <source>
        <dbReference type="ARBA" id="ARBA00023065"/>
    </source>
</evidence>
<keyword evidence="2" id="KW-0813">Transport</keyword>
<feature type="transmembrane region" description="Helical" evidence="9">
    <location>
        <begin position="375"/>
        <end position="393"/>
    </location>
</feature>
<keyword evidence="8 9" id="KW-0472">Membrane</keyword>
<keyword evidence="7" id="KW-0406">Ion transport</keyword>
<dbReference type="GO" id="GO:0015297">
    <property type="term" value="F:antiporter activity"/>
    <property type="evidence" value="ECO:0007669"/>
    <property type="project" value="UniProtKB-KW"/>
</dbReference>
<feature type="transmembrane region" description="Helical" evidence="9">
    <location>
        <begin position="342"/>
        <end position="363"/>
    </location>
</feature>
<accession>A0A060R7P6</accession>
<keyword evidence="3" id="KW-0050">Antiport</keyword>
<keyword evidence="4" id="KW-1003">Cell membrane</keyword>
<evidence type="ECO:0000313" key="11">
    <source>
        <dbReference type="EMBL" id="CDN31320.1"/>
    </source>
</evidence>
<dbReference type="KEGG" id="rbc:BN938_1226"/>
<proteinExistence type="predicted"/>
<evidence type="ECO:0000256" key="9">
    <source>
        <dbReference type="SAM" id="Phobius"/>
    </source>
</evidence>
<dbReference type="Gene3D" id="1.20.1530.20">
    <property type="match status" value="1"/>
</dbReference>
<dbReference type="HOGENOM" id="CLU_047515_0_0_10"/>
<feature type="transmembrane region" description="Helical" evidence="9">
    <location>
        <begin position="152"/>
        <end position="176"/>
    </location>
</feature>
<name>A0A060R7P6_9BACT</name>
<comment type="subcellular location">
    <subcellularLocation>
        <location evidence="1">Cell membrane</location>
        <topology evidence="1">Multi-pass membrane protein</topology>
    </subcellularLocation>
</comment>
<feature type="transmembrane region" description="Helical" evidence="9">
    <location>
        <begin position="286"/>
        <end position="304"/>
    </location>
</feature>
<dbReference type="AlphaFoldDB" id="A0A060R7P6"/>
<keyword evidence="6 9" id="KW-1133">Transmembrane helix</keyword>
<evidence type="ECO:0000313" key="12">
    <source>
        <dbReference type="Proteomes" id="UP000027616"/>
    </source>
</evidence>
<feature type="transmembrane region" description="Helical" evidence="9">
    <location>
        <begin position="182"/>
        <end position="207"/>
    </location>
</feature>
<feature type="transmembrane region" description="Helical" evidence="9">
    <location>
        <begin position="93"/>
        <end position="114"/>
    </location>
</feature>
<evidence type="ECO:0000256" key="3">
    <source>
        <dbReference type="ARBA" id="ARBA00022449"/>
    </source>
</evidence>
<evidence type="ECO:0000256" key="4">
    <source>
        <dbReference type="ARBA" id="ARBA00022475"/>
    </source>
</evidence>
<feature type="transmembrane region" description="Helical" evidence="9">
    <location>
        <begin position="120"/>
        <end position="140"/>
    </location>
</feature>
<evidence type="ECO:0000256" key="5">
    <source>
        <dbReference type="ARBA" id="ARBA00022692"/>
    </source>
</evidence>